<comment type="caution">
    <text evidence="2">The sequence shown here is derived from an EMBL/GenBank/DDBJ whole genome shotgun (WGS) entry which is preliminary data.</text>
</comment>
<proteinExistence type="predicted"/>
<evidence type="ECO:0000259" key="1">
    <source>
        <dbReference type="Pfam" id="PF00646"/>
    </source>
</evidence>
<feature type="domain" description="F-box" evidence="1">
    <location>
        <begin position="46"/>
        <end position="76"/>
    </location>
</feature>
<dbReference type="OMA" id="HICSSPR"/>
<dbReference type="Pfam" id="PF00646">
    <property type="entry name" value="F-box"/>
    <property type="match status" value="1"/>
</dbReference>
<dbReference type="InterPro" id="IPR036047">
    <property type="entry name" value="F-box-like_dom_sf"/>
</dbReference>
<organism evidence="2 3">
    <name type="scientific">Coniophora puteana (strain RWD-64-598)</name>
    <name type="common">Brown rot fungus</name>
    <dbReference type="NCBI Taxonomy" id="741705"/>
    <lineage>
        <taxon>Eukaryota</taxon>
        <taxon>Fungi</taxon>
        <taxon>Dikarya</taxon>
        <taxon>Basidiomycota</taxon>
        <taxon>Agaricomycotina</taxon>
        <taxon>Agaricomycetes</taxon>
        <taxon>Agaricomycetidae</taxon>
        <taxon>Boletales</taxon>
        <taxon>Coniophorineae</taxon>
        <taxon>Coniophoraceae</taxon>
        <taxon>Coniophora</taxon>
    </lineage>
</organism>
<dbReference type="RefSeq" id="XP_007769081.1">
    <property type="nucleotide sequence ID" value="XM_007770891.1"/>
</dbReference>
<dbReference type="SUPFAM" id="SSF81383">
    <property type="entry name" value="F-box domain"/>
    <property type="match status" value="1"/>
</dbReference>
<name>A0A5M3MND5_CONPW</name>
<evidence type="ECO:0000313" key="2">
    <source>
        <dbReference type="EMBL" id="EIW80131.1"/>
    </source>
</evidence>
<dbReference type="InterPro" id="IPR001810">
    <property type="entry name" value="F-box_dom"/>
</dbReference>
<dbReference type="Proteomes" id="UP000053558">
    <property type="component" value="Unassembled WGS sequence"/>
</dbReference>
<dbReference type="KEGG" id="cput:CONPUDRAFT_73321"/>
<accession>A0A5M3MND5</accession>
<dbReference type="EMBL" id="JH711579">
    <property type="protein sequence ID" value="EIW80131.1"/>
    <property type="molecule type" value="Genomic_DNA"/>
</dbReference>
<reference evidence="3" key="1">
    <citation type="journal article" date="2012" name="Science">
        <title>The Paleozoic origin of enzymatic lignin decomposition reconstructed from 31 fungal genomes.</title>
        <authorList>
            <person name="Floudas D."/>
            <person name="Binder M."/>
            <person name="Riley R."/>
            <person name="Barry K."/>
            <person name="Blanchette R.A."/>
            <person name="Henrissat B."/>
            <person name="Martinez A.T."/>
            <person name="Otillar R."/>
            <person name="Spatafora J.W."/>
            <person name="Yadav J.S."/>
            <person name="Aerts A."/>
            <person name="Benoit I."/>
            <person name="Boyd A."/>
            <person name="Carlson A."/>
            <person name="Copeland A."/>
            <person name="Coutinho P.M."/>
            <person name="de Vries R.P."/>
            <person name="Ferreira P."/>
            <person name="Findley K."/>
            <person name="Foster B."/>
            <person name="Gaskell J."/>
            <person name="Glotzer D."/>
            <person name="Gorecki P."/>
            <person name="Heitman J."/>
            <person name="Hesse C."/>
            <person name="Hori C."/>
            <person name="Igarashi K."/>
            <person name="Jurgens J.A."/>
            <person name="Kallen N."/>
            <person name="Kersten P."/>
            <person name="Kohler A."/>
            <person name="Kuees U."/>
            <person name="Kumar T.K.A."/>
            <person name="Kuo A."/>
            <person name="LaButti K."/>
            <person name="Larrondo L.F."/>
            <person name="Lindquist E."/>
            <person name="Ling A."/>
            <person name="Lombard V."/>
            <person name="Lucas S."/>
            <person name="Lundell T."/>
            <person name="Martin R."/>
            <person name="McLaughlin D.J."/>
            <person name="Morgenstern I."/>
            <person name="Morin E."/>
            <person name="Murat C."/>
            <person name="Nagy L.G."/>
            <person name="Nolan M."/>
            <person name="Ohm R.A."/>
            <person name="Patyshakuliyeva A."/>
            <person name="Rokas A."/>
            <person name="Ruiz-Duenas F.J."/>
            <person name="Sabat G."/>
            <person name="Salamov A."/>
            <person name="Samejima M."/>
            <person name="Schmutz J."/>
            <person name="Slot J.C."/>
            <person name="St John F."/>
            <person name="Stenlid J."/>
            <person name="Sun H."/>
            <person name="Sun S."/>
            <person name="Syed K."/>
            <person name="Tsang A."/>
            <person name="Wiebenga A."/>
            <person name="Young D."/>
            <person name="Pisabarro A."/>
            <person name="Eastwood D.C."/>
            <person name="Martin F."/>
            <person name="Cullen D."/>
            <person name="Grigoriev I.V."/>
            <person name="Hibbett D.S."/>
        </authorList>
    </citation>
    <scope>NUCLEOTIDE SEQUENCE [LARGE SCALE GENOMIC DNA]</scope>
    <source>
        <strain evidence="3">RWD-64-598 SS2</strain>
    </source>
</reference>
<dbReference type="GeneID" id="19209104"/>
<dbReference type="OrthoDB" id="3174109at2759"/>
<protein>
    <recommendedName>
        <fullName evidence="1">F-box domain-containing protein</fullName>
    </recommendedName>
</protein>
<evidence type="ECO:0000313" key="3">
    <source>
        <dbReference type="Proteomes" id="UP000053558"/>
    </source>
</evidence>
<dbReference type="AlphaFoldDB" id="A0A5M3MND5"/>
<dbReference type="Gene3D" id="1.20.1280.50">
    <property type="match status" value="1"/>
</dbReference>
<dbReference type="CDD" id="cd09917">
    <property type="entry name" value="F-box_SF"/>
    <property type="match status" value="1"/>
</dbReference>
<gene>
    <name evidence="2" type="ORF">CONPUDRAFT_73321</name>
</gene>
<keyword evidence="3" id="KW-1185">Reference proteome</keyword>
<sequence>MGAKQCQNIQMLMPTRRSAQVRFILTIPHPLPPMVIMNVQSTRVSDEFLVAVFLRLDLLSLTRCKQVCKHFQRVIEENDAVRYDFELQAACLRDAPSGGNVTVGTASRLAMLQAHRRAWDALSWSTPAPEHLFTSPDTEKWLLVGDVLCIAGPKLIQCIRLPSSIRNIELQEWKVEHTLEKYEFTVDPAQDLLVLVEDDLESIHLLTLSMGVPHPDTAAHNAAVFYGHYEETDDALDRGVRVKLSGKHLGLFLPAYVADCDWDEELVIWDWKSGKAQVVFNGSFARCFAFLPDDLILLGHMGTGDLQLCVYDLGAPVATNATEPKVIGLSDDVSFVCTFEYGGINGDIESMEIRSQTTAPSTGTRMGTGMVHASPFVPAPAEGLFSILISMDGDCMPGVTLLSLSAITRGIASARACAAPGATVSYKWEEWGKDVCHSLYLGGWGNSWSQVSMRGFRCASMLKVERDPYKSTGEYEQQLVLRDFHRCTARRYWSWAQQSLPEQGHGGAWKSRKAHDTQLDLGAREVEIKLPKGPGGKAWDEVLLGEDAVVFKQVFLYQFILNKRDGGRCNFAIMALEDKL</sequence>